<dbReference type="Pfam" id="PF20833">
    <property type="entry name" value="RNase_E_G_Thio"/>
    <property type="match status" value="1"/>
</dbReference>
<dbReference type="EMBL" id="JARZHI010000011">
    <property type="protein sequence ID" value="MDI1430986.1"/>
    <property type="molecule type" value="Genomic_DNA"/>
</dbReference>
<reference evidence="11 12" key="1">
    <citation type="submission" date="2023-04" db="EMBL/GenBank/DDBJ databases">
        <title>The genome sequence of Polyangium sorediatum DSM14670.</title>
        <authorList>
            <person name="Zhang X."/>
        </authorList>
    </citation>
    <scope>NUCLEOTIDE SEQUENCE [LARGE SCALE GENOMIC DNA]</scope>
    <source>
        <strain evidence="11 12">DSM 14670</strain>
    </source>
</reference>
<evidence type="ECO:0000313" key="12">
    <source>
        <dbReference type="Proteomes" id="UP001160301"/>
    </source>
</evidence>
<dbReference type="InterPro" id="IPR012340">
    <property type="entry name" value="NA-bd_OB-fold"/>
</dbReference>
<organism evidence="11 12">
    <name type="scientific">Polyangium sorediatum</name>
    <dbReference type="NCBI Taxonomy" id="889274"/>
    <lineage>
        <taxon>Bacteria</taxon>
        <taxon>Pseudomonadati</taxon>
        <taxon>Myxococcota</taxon>
        <taxon>Polyangia</taxon>
        <taxon>Polyangiales</taxon>
        <taxon>Polyangiaceae</taxon>
        <taxon>Polyangium</taxon>
    </lineage>
</organism>
<evidence type="ECO:0000256" key="4">
    <source>
        <dbReference type="ARBA" id="ARBA00022723"/>
    </source>
</evidence>
<evidence type="ECO:0000256" key="5">
    <source>
        <dbReference type="ARBA" id="ARBA00022801"/>
    </source>
</evidence>
<dbReference type="PANTHER" id="PTHR30001:SF0">
    <property type="entry name" value="RIBONUCLEASE G"/>
    <property type="match status" value="1"/>
</dbReference>
<dbReference type="SUPFAM" id="SSF50249">
    <property type="entry name" value="Nucleic acid-binding proteins"/>
    <property type="match status" value="1"/>
</dbReference>
<dbReference type="Gene3D" id="2.40.50.140">
    <property type="entry name" value="Nucleic acid-binding proteins"/>
    <property type="match status" value="2"/>
</dbReference>
<dbReference type="Pfam" id="PF10150">
    <property type="entry name" value="RNase_E_G"/>
    <property type="match status" value="1"/>
</dbReference>
<evidence type="ECO:0000259" key="10">
    <source>
        <dbReference type="Pfam" id="PF20833"/>
    </source>
</evidence>
<dbReference type="InterPro" id="IPR004659">
    <property type="entry name" value="RNase_E/G"/>
</dbReference>
<feature type="compositionally biased region" description="Basic and acidic residues" evidence="8">
    <location>
        <begin position="289"/>
        <end position="332"/>
    </location>
</feature>
<dbReference type="InterPro" id="IPR019307">
    <property type="entry name" value="RNA-bd_AU-1/RNase_E/G"/>
</dbReference>
<dbReference type="NCBIfam" id="TIGR00757">
    <property type="entry name" value="RNaseEG"/>
    <property type="match status" value="1"/>
</dbReference>
<feature type="compositionally biased region" description="Acidic residues" evidence="8">
    <location>
        <begin position="164"/>
        <end position="201"/>
    </location>
</feature>
<feature type="compositionally biased region" description="Acidic residues" evidence="8">
    <location>
        <begin position="137"/>
        <end position="150"/>
    </location>
</feature>
<comment type="cofactor">
    <cofactor evidence="1">
        <name>Mg(2+)</name>
        <dbReference type="ChEBI" id="CHEBI:18420"/>
    </cofactor>
</comment>
<gene>
    <name evidence="11" type="ORF">QHF89_15935</name>
</gene>
<feature type="region of interest" description="Disordered" evidence="8">
    <location>
        <begin position="85"/>
        <end position="104"/>
    </location>
</feature>
<dbReference type="Gene3D" id="3.40.1260.20">
    <property type="entry name" value="Ribonuclease E, catalytic domain"/>
    <property type="match status" value="1"/>
</dbReference>
<feature type="domain" description="RNase E/G thioredoxin-like" evidence="10">
    <location>
        <begin position="666"/>
        <end position="747"/>
    </location>
</feature>
<dbReference type="InterPro" id="IPR048583">
    <property type="entry name" value="RNase_E_G_thioredoxin-like"/>
</dbReference>
<dbReference type="RefSeq" id="WP_136968714.1">
    <property type="nucleotide sequence ID" value="NZ_JARZHI010000011.1"/>
</dbReference>
<evidence type="ECO:0000256" key="6">
    <source>
        <dbReference type="ARBA" id="ARBA00022842"/>
    </source>
</evidence>
<evidence type="ECO:0000313" key="11">
    <source>
        <dbReference type="EMBL" id="MDI1430986.1"/>
    </source>
</evidence>
<feature type="compositionally biased region" description="Acidic residues" evidence="8">
    <location>
        <begin position="211"/>
        <end position="226"/>
    </location>
</feature>
<keyword evidence="5" id="KW-0378">Hydrolase</keyword>
<keyword evidence="4" id="KW-0479">Metal-binding</keyword>
<evidence type="ECO:0000256" key="3">
    <source>
        <dbReference type="ARBA" id="ARBA00022722"/>
    </source>
</evidence>
<accession>A0ABT6NRM9</accession>
<name>A0ABT6NRM9_9BACT</name>
<keyword evidence="7" id="KW-0694">RNA-binding</keyword>
<dbReference type="Proteomes" id="UP001160301">
    <property type="component" value="Unassembled WGS sequence"/>
</dbReference>
<evidence type="ECO:0000256" key="2">
    <source>
        <dbReference type="ARBA" id="ARBA00022490"/>
    </source>
</evidence>
<feature type="region of interest" description="Disordered" evidence="8">
    <location>
        <begin position="136"/>
        <end position="348"/>
    </location>
</feature>
<evidence type="ECO:0000256" key="8">
    <source>
        <dbReference type="SAM" id="MobiDB-lite"/>
    </source>
</evidence>
<feature type="compositionally biased region" description="Basic and acidic residues" evidence="8">
    <location>
        <begin position="92"/>
        <end position="101"/>
    </location>
</feature>
<protein>
    <submittedName>
        <fullName evidence="11">Rne/Rng family ribonuclease</fullName>
    </submittedName>
</protein>
<evidence type="ECO:0000256" key="1">
    <source>
        <dbReference type="ARBA" id="ARBA00001946"/>
    </source>
</evidence>
<sequence length="751" mass="83577">MGKNLLVINVDIRETRVALIENGIIAELHIERDAQKGTLGNIYLGRVSRVLPGMQAAFIDIGLERAAFLHVEDLIRPDDFDAYLAGRHTHGTPHEEEERPAHAPPEIMAHVPEEPVRTERDVSISLPTALDVMAEPSGEEVYEEAEDEQLVEAQSSEGPASDEPASEELAADEAVADEARAEEEADDATESEDEGDVEAVEAVEAATEASAEPEDQEDAAQAEEGAEAQAAEVKVEGAGSDAAETSPTEPRGGRSRRGRGQRGRVRRSGRTRDRRPEAAAPAVVVAVKEAPKEAARETSRAPKEGRSRDRGEKGRGRDGGRGGRDRGGDRTSTKRAQGSHHEPMRVSKTTPIREVIREGQEVLVQVSKEPIGTKGARVTSHVSLPGRYVVYLPTVDHVGISKRIGSEKERSRLREAIESMKPPQGGLIVRTVAEGLTKKQLKSDVGYLVRLWGEVVKKRETVVRGPACLYTELDLVLKTARDLFTDDIEKIVIDSREEYVRLKRFMEMFMPERVDAVELYEGEEPIFDAYGIEDEIQRALSRKVPLPSGGHLIIDQAEALTAIDVNTGKFVGKGSRDLEETILTTNLEAVEEIAYQLRFRNIGGLIILDLIDMERAGNREKVRKRLEELLSRDKAKTTFNRISELGLIEMTRKRTRESLGRIMLEPCFYCDGTGQLQSKQSIAYEILRQIRRERLNLPGYVVIVNAHPAVVDLLKNDERVAVQEAERLFTRRIELVPRKEYHLEQFDLLGR</sequence>
<keyword evidence="12" id="KW-1185">Reference proteome</keyword>
<feature type="compositionally biased region" description="Low complexity" evidence="8">
    <location>
        <begin position="227"/>
        <end position="239"/>
    </location>
</feature>
<feature type="compositionally biased region" description="Low complexity" evidence="8">
    <location>
        <begin position="278"/>
        <end position="288"/>
    </location>
</feature>
<dbReference type="PANTHER" id="PTHR30001">
    <property type="entry name" value="RIBONUCLEASE"/>
    <property type="match status" value="1"/>
</dbReference>
<evidence type="ECO:0000256" key="7">
    <source>
        <dbReference type="ARBA" id="ARBA00022884"/>
    </source>
</evidence>
<feature type="domain" description="RNA-binding protein AU-1/Ribonuclease E/G" evidence="9">
    <location>
        <begin position="383"/>
        <end position="655"/>
    </location>
</feature>
<keyword evidence="2" id="KW-0963">Cytoplasm</keyword>
<keyword evidence="3" id="KW-0540">Nuclease</keyword>
<keyword evidence="6" id="KW-0460">Magnesium</keyword>
<proteinExistence type="predicted"/>
<feature type="compositionally biased region" description="Basic residues" evidence="8">
    <location>
        <begin position="253"/>
        <end position="269"/>
    </location>
</feature>
<evidence type="ECO:0000259" key="9">
    <source>
        <dbReference type="Pfam" id="PF10150"/>
    </source>
</evidence>
<comment type="caution">
    <text evidence="11">The sequence shown here is derived from an EMBL/GenBank/DDBJ whole genome shotgun (WGS) entry which is preliminary data.</text>
</comment>